<dbReference type="GO" id="GO:0008270">
    <property type="term" value="F:zinc ion binding"/>
    <property type="evidence" value="ECO:0007669"/>
    <property type="project" value="UniProtKB-KW"/>
</dbReference>
<keyword evidence="3 11" id="KW-0863">Zinc-finger</keyword>
<keyword evidence="12" id="KW-0234">DNA repair</keyword>
<evidence type="ECO:0000256" key="11">
    <source>
        <dbReference type="PROSITE-ProRule" id="PRU01343"/>
    </source>
</evidence>
<dbReference type="PANTHER" id="PTHR22748:SF4">
    <property type="entry name" value="DNA-(APURINIC OR APYRIMIDINIC SITE) ENDONUCLEASE 2"/>
    <property type="match status" value="1"/>
</dbReference>
<protein>
    <recommendedName>
        <fullName evidence="12">DNA-(apurinic or apyrimidinic site) endonuclease</fullName>
        <ecNumber evidence="12">3.1.-.-</ecNumber>
    </recommendedName>
</protein>
<dbReference type="NCBIfam" id="TIGR00633">
    <property type="entry name" value="xth"/>
    <property type="match status" value="1"/>
</dbReference>
<dbReference type="InterPro" id="IPR010666">
    <property type="entry name" value="Znf_GRF"/>
</dbReference>
<evidence type="ECO:0000313" key="14">
    <source>
        <dbReference type="EMBL" id="KAL3723729.1"/>
    </source>
</evidence>
<dbReference type="EC" id="3.1.-.-" evidence="12"/>
<dbReference type="PROSITE" id="PS51435">
    <property type="entry name" value="AP_NUCLEASE_F1_4"/>
    <property type="match status" value="1"/>
</dbReference>
<dbReference type="PROSITE" id="PS51999">
    <property type="entry name" value="ZF_GRF"/>
    <property type="match status" value="1"/>
</dbReference>
<feature type="binding site" evidence="9">
    <location>
        <position position="208"/>
    </location>
    <ligand>
        <name>Mg(2+)</name>
        <dbReference type="ChEBI" id="CHEBI:18420"/>
        <label>1</label>
    </ligand>
</feature>
<gene>
    <name evidence="14" type="ORF">ACJRO7_035837</name>
</gene>
<accession>A0ABD3JBH4</accession>
<feature type="domain" description="GRF-type" evidence="13">
    <location>
        <begin position="570"/>
        <end position="619"/>
    </location>
</feature>
<keyword evidence="5" id="KW-0862">Zinc</keyword>
<dbReference type="Gene3D" id="3.60.10.10">
    <property type="entry name" value="Endonuclease/exonuclease/phosphatase"/>
    <property type="match status" value="1"/>
</dbReference>
<dbReference type="AlphaFoldDB" id="A0ABD3JBH4"/>
<evidence type="ECO:0000256" key="5">
    <source>
        <dbReference type="ARBA" id="ARBA00022833"/>
    </source>
</evidence>
<evidence type="ECO:0000313" key="15">
    <source>
        <dbReference type="Proteomes" id="UP001634007"/>
    </source>
</evidence>
<dbReference type="Proteomes" id="UP001634007">
    <property type="component" value="Unassembled WGS sequence"/>
</dbReference>
<dbReference type="InterPro" id="IPR005135">
    <property type="entry name" value="Endo/exonuclease/phosphatase"/>
</dbReference>
<evidence type="ECO:0000256" key="8">
    <source>
        <dbReference type="PIRSR" id="PIRSR604808-1"/>
    </source>
</evidence>
<evidence type="ECO:0000256" key="4">
    <source>
        <dbReference type="ARBA" id="ARBA00022801"/>
    </source>
</evidence>
<evidence type="ECO:0000259" key="13">
    <source>
        <dbReference type="PROSITE" id="PS51999"/>
    </source>
</evidence>
<dbReference type="FunFam" id="3.60.10.10:FF:000042">
    <property type="entry name" value="DNA-(apurinic or apyrimidinic site) lyase"/>
    <property type="match status" value="1"/>
</dbReference>
<dbReference type="GO" id="GO:0016787">
    <property type="term" value="F:hydrolase activity"/>
    <property type="evidence" value="ECO:0007669"/>
    <property type="project" value="UniProtKB-KW"/>
</dbReference>
<proteinExistence type="inferred from homology"/>
<keyword evidence="12" id="KW-0227">DNA damage</keyword>
<keyword evidence="15" id="KW-1185">Reference proteome</keyword>
<evidence type="ECO:0000256" key="1">
    <source>
        <dbReference type="ARBA" id="ARBA00007092"/>
    </source>
</evidence>
<evidence type="ECO:0000256" key="10">
    <source>
        <dbReference type="PIRSR" id="PIRSR604808-3"/>
    </source>
</evidence>
<evidence type="ECO:0000256" key="3">
    <source>
        <dbReference type="ARBA" id="ARBA00022771"/>
    </source>
</evidence>
<feature type="binding site" evidence="9">
    <location>
        <position position="337"/>
    </location>
    <ligand>
        <name>Mg(2+)</name>
        <dbReference type="ChEBI" id="CHEBI:18420"/>
        <label>1</label>
    </ligand>
</feature>
<dbReference type="GO" id="GO:0006281">
    <property type="term" value="P:DNA repair"/>
    <property type="evidence" value="ECO:0007669"/>
    <property type="project" value="UniProtKB-KW"/>
</dbReference>
<feature type="active site" evidence="8">
    <location>
        <position position="167"/>
    </location>
</feature>
<feature type="binding site" evidence="9">
    <location>
        <position position="53"/>
    </location>
    <ligand>
        <name>Mg(2+)</name>
        <dbReference type="ChEBI" id="CHEBI:18420"/>
        <label>1</label>
    </ligand>
</feature>
<name>A0ABD3JBH4_EUCGL</name>
<keyword evidence="2 9" id="KW-0479">Metal-binding</keyword>
<feature type="site" description="Transition state stabilizer" evidence="10">
    <location>
        <position position="210"/>
    </location>
</feature>
<dbReference type="Pfam" id="PF06839">
    <property type="entry name" value="Zn_ribbon_GRF"/>
    <property type="match status" value="1"/>
</dbReference>
<feature type="binding site" evidence="9">
    <location>
        <position position="336"/>
    </location>
    <ligand>
        <name>Mg(2+)</name>
        <dbReference type="ChEBI" id="CHEBI:18420"/>
        <label>1</label>
    </ligand>
</feature>
<comment type="similarity">
    <text evidence="1 12">Belongs to the DNA repair enzymes AP/ExoA family.</text>
</comment>
<feature type="binding site" evidence="9">
    <location>
        <position position="23"/>
    </location>
    <ligand>
        <name>Mg(2+)</name>
        <dbReference type="ChEBI" id="CHEBI:18420"/>
        <label>1</label>
    </ligand>
</feature>
<keyword evidence="7" id="KW-0539">Nucleus</keyword>
<feature type="active site" description="Proton donor/acceptor" evidence="8">
    <location>
        <position position="208"/>
    </location>
</feature>
<sequence length="624" mass="69235">MPSDSPPEEDGRSGTAMRMVTYNVNGLRQRISQFGSLLRLLDSFDADIVCFQETKLRRQELTADVVMAEGYESFFSCTRTSDKGRTGYAGVATFCRVKSAFSSSEVALPVAAEEGFTGLLRNGRKDENLASVAGGLEEFVKDDLLQVDGEGRCVITDHGHFVLFNIYGPRADSDDAERTEFKLKFFKILQRRWEYLLQQGKRVFVVGDLNIAPAAIDRCEAGPDFEKNEFRKWLRSMLVENGGPFFDIFRARHPDRKDAYTCWPSNTGAEQFNFGSRIDHILCAGSCLHEDCDPQGHNLIACHIKDCDILTTYKRWKPGNTPRWKGGWSTKLEGSDHAPVYVCLEGIVDVPQHDTPSISARYFPTIRGIQQTIVSVLMKRQVSEQVEGCKMSTSCLEEDVTISSCSRGTDRSFGNCGLSGSLSSKSCASSNQSAGSVNLEVHDQSRNFAAVGASDSAHGNQYSEVKKKAKKGQGFQLSLRSFFQRNLDSCNKDEKSNGNSSLNAVHIQKSDDQTNCNFAKDEDSRSLQQNDLDISASPLDQSSLGKGKNDVALLEWQRIQQVMQNSIPLCKGHREPCVSRVVKKAGPNFGRRFYTCPRAEGPASNPEANCGFFKWASSKSKQSK</sequence>
<dbReference type="EMBL" id="JBJKBG010000009">
    <property type="protein sequence ID" value="KAL3723729.1"/>
    <property type="molecule type" value="Genomic_DNA"/>
</dbReference>
<feature type="active site" description="Proton acceptor" evidence="8">
    <location>
        <position position="337"/>
    </location>
</feature>
<evidence type="ECO:0000256" key="7">
    <source>
        <dbReference type="ARBA" id="ARBA00023242"/>
    </source>
</evidence>
<dbReference type="PANTHER" id="PTHR22748">
    <property type="entry name" value="AP ENDONUCLEASE"/>
    <property type="match status" value="1"/>
</dbReference>
<evidence type="ECO:0000256" key="9">
    <source>
        <dbReference type="PIRSR" id="PIRSR604808-2"/>
    </source>
</evidence>
<comment type="caution">
    <text evidence="14">The sequence shown here is derived from an EMBL/GenBank/DDBJ whole genome shotgun (WGS) entry which is preliminary data.</text>
</comment>
<feature type="binding site" evidence="9">
    <location>
        <position position="210"/>
    </location>
    <ligand>
        <name>Mg(2+)</name>
        <dbReference type="ChEBI" id="CHEBI:18420"/>
        <label>2</label>
    </ligand>
</feature>
<comment type="cofactor">
    <cofactor evidence="9 12">
        <name>Mg(2+)</name>
        <dbReference type="ChEBI" id="CHEBI:18420"/>
    </cofactor>
    <cofactor evidence="9 12">
        <name>Mn(2+)</name>
        <dbReference type="ChEBI" id="CHEBI:29035"/>
    </cofactor>
    <text evidence="9 12">Probably binds two magnesium or manganese ions per subunit.</text>
</comment>
<feature type="site" description="Important for catalytic activity" evidence="10">
    <location>
        <position position="279"/>
    </location>
</feature>
<keyword evidence="4" id="KW-0378">Hydrolase</keyword>
<dbReference type="SUPFAM" id="SSF56219">
    <property type="entry name" value="DNase I-like"/>
    <property type="match status" value="1"/>
</dbReference>
<dbReference type="Pfam" id="PF03372">
    <property type="entry name" value="Exo_endo_phos"/>
    <property type="match status" value="1"/>
</dbReference>
<keyword evidence="6 9" id="KW-0460">Magnesium</keyword>
<dbReference type="InterPro" id="IPR004808">
    <property type="entry name" value="AP_endonuc_1"/>
</dbReference>
<feature type="site" description="Interaction with DNA substrate" evidence="10">
    <location>
        <position position="337"/>
    </location>
</feature>
<evidence type="ECO:0000256" key="6">
    <source>
        <dbReference type="ARBA" id="ARBA00022842"/>
    </source>
</evidence>
<organism evidence="14 15">
    <name type="scientific">Eucalyptus globulus</name>
    <name type="common">Tasmanian blue gum</name>
    <dbReference type="NCBI Taxonomy" id="34317"/>
    <lineage>
        <taxon>Eukaryota</taxon>
        <taxon>Viridiplantae</taxon>
        <taxon>Streptophyta</taxon>
        <taxon>Embryophyta</taxon>
        <taxon>Tracheophyta</taxon>
        <taxon>Spermatophyta</taxon>
        <taxon>Magnoliopsida</taxon>
        <taxon>eudicotyledons</taxon>
        <taxon>Gunneridae</taxon>
        <taxon>Pentapetalae</taxon>
        <taxon>rosids</taxon>
        <taxon>malvids</taxon>
        <taxon>Myrtales</taxon>
        <taxon>Myrtaceae</taxon>
        <taxon>Myrtoideae</taxon>
        <taxon>Eucalypteae</taxon>
        <taxon>Eucalyptus</taxon>
    </lineage>
</organism>
<reference evidence="14 15" key="1">
    <citation type="submission" date="2024-11" db="EMBL/GenBank/DDBJ databases">
        <title>Chromosome-level genome assembly of Eucalyptus globulus Labill. provides insights into its genome evolution.</title>
        <authorList>
            <person name="Li X."/>
        </authorList>
    </citation>
    <scope>NUCLEOTIDE SEQUENCE [LARGE SCALE GENOMIC DNA]</scope>
    <source>
        <strain evidence="14">CL2024</strain>
        <tissue evidence="14">Fresh tender leaves</tissue>
    </source>
</reference>
<evidence type="ECO:0000256" key="12">
    <source>
        <dbReference type="RuleBase" id="RU362131"/>
    </source>
</evidence>
<evidence type="ECO:0000256" key="2">
    <source>
        <dbReference type="ARBA" id="ARBA00022723"/>
    </source>
</evidence>
<dbReference type="InterPro" id="IPR036691">
    <property type="entry name" value="Endo/exonu/phosph_ase_sf"/>
</dbReference>
<keyword evidence="9" id="KW-0464">Manganese</keyword>